<dbReference type="Proteomes" id="UP000278085">
    <property type="component" value="Unassembled WGS sequence"/>
</dbReference>
<comment type="caution">
    <text evidence="3">The sequence shown here is derived from an EMBL/GenBank/DDBJ whole genome shotgun (WGS) entry which is preliminary data.</text>
</comment>
<dbReference type="Pfam" id="PF00582">
    <property type="entry name" value="Usp"/>
    <property type="match status" value="1"/>
</dbReference>
<feature type="domain" description="UspA" evidence="2">
    <location>
        <begin position="209"/>
        <end position="277"/>
    </location>
</feature>
<dbReference type="CDD" id="cd00293">
    <property type="entry name" value="USP-like"/>
    <property type="match status" value="1"/>
</dbReference>
<evidence type="ECO:0000256" key="1">
    <source>
        <dbReference type="ARBA" id="ARBA00008791"/>
    </source>
</evidence>
<dbReference type="EMBL" id="RXLQ01000016">
    <property type="protein sequence ID" value="RSZ56375.1"/>
    <property type="molecule type" value="Genomic_DNA"/>
</dbReference>
<reference evidence="3 4" key="1">
    <citation type="submission" date="2018-12" db="EMBL/GenBank/DDBJ databases">
        <authorList>
            <person name="Yang E."/>
        </authorList>
    </citation>
    <scope>NUCLEOTIDE SEQUENCE [LARGE SCALE GENOMIC DNA]</scope>
    <source>
        <strain evidence="3 4">SOD</strain>
    </source>
</reference>
<accession>A0A430HFT6</accession>
<dbReference type="RefSeq" id="WP_126076733.1">
    <property type="nucleotide sequence ID" value="NZ_CP051166.1"/>
</dbReference>
<dbReference type="AlphaFoldDB" id="A0A430HFT6"/>
<dbReference type="Gene3D" id="3.40.50.12370">
    <property type="match status" value="1"/>
</dbReference>
<gene>
    <name evidence="3" type="ORF">EJB06_24970</name>
</gene>
<evidence type="ECO:0000313" key="3">
    <source>
        <dbReference type="EMBL" id="RSZ56375.1"/>
    </source>
</evidence>
<dbReference type="PRINTS" id="PR01438">
    <property type="entry name" value="UNVRSLSTRESS"/>
</dbReference>
<dbReference type="PANTHER" id="PTHR46268">
    <property type="entry name" value="STRESS RESPONSE PROTEIN NHAX"/>
    <property type="match status" value="1"/>
</dbReference>
<dbReference type="InterPro" id="IPR006015">
    <property type="entry name" value="Universal_stress_UspA"/>
</dbReference>
<dbReference type="PANTHER" id="PTHR46268:SF15">
    <property type="entry name" value="UNIVERSAL STRESS PROTEIN HP_0031"/>
    <property type="match status" value="1"/>
</dbReference>
<protein>
    <submittedName>
        <fullName evidence="3">Universal stress protein</fullName>
    </submittedName>
</protein>
<organism evidence="3 4">
    <name type="scientific">Massilia atriviolacea</name>
    <dbReference type="NCBI Taxonomy" id="2495579"/>
    <lineage>
        <taxon>Bacteria</taxon>
        <taxon>Pseudomonadati</taxon>
        <taxon>Pseudomonadota</taxon>
        <taxon>Betaproteobacteria</taxon>
        <taxon>Burkholderiales</taxon>
        <taxon>Oxalobacteraceae</taxon>
        <taxon>Telluria group</taxon>
        <taxon>Massilia</taxon>
    </lineage>
</organism>
<name>A0A430HFT6_9BURK</name>
<evidence type="ECO:0000313" key="4">
    <source>
        <dbReference type="Proteomes" id="UP000278085"/>
    </source>
</evidence>
<comment type="similarity">
    <text evidence="1">Belongs to the universal stress protein A family.</text>
</comment>
<dbReference type="OrthoDB" id="9804721at2"/>
<dbReference type="InterPro" id="IPR006016">
    <property type="entry name" value="UspA"/>
</dbReference>
<keyword evidence="4" id="KW-1185">Reference proteome</keyword>
<proteinExistence type="inferred from homology"/>
<evidence type="ECO:0000259" key="2">
    <source>
        <dbReference type="Pfam" id="PF00582"/>
    </source>
</evidence>
<dbReference type="SUPFAM" id="SSF52402">
    <property type="entry name" value="Adenine nucleotide alpha hydrolases-like"/>
    <property type="match status" value="2"/>
</dbReference>
<sequence>MYKTILVHVDHSARSARRSEVAAALALDYDAHLVGAAMTGLPAFLLAPGAVRAGATVAGLPVAALRAEANRALDLFEANARAAGAPAIERRCIDDEPGMGMSMQGRYCDLLVISQSASDEFAPRLRSDFPDYVVLNAVRPVLVLPVAWTGNSVGRRITVAWNASPEAVRAIVSALPMLRRASQVDLVLFDPAGEGELHGAEPGADIALYLARHGVAVEVTVQQAGADEGAALRAFGAARNADLIVMGAYGRSRLREIVLGGMTRSMLADSAIPLWMAH</sequence>